<evidence type="ECO:0000313" key="3">
    <source>
        <dbReference type="Proteomes" id="UP000339249"/>
    </source>
</evidence>
<organism evidence="2 3">
    <name type="scientific">Raoultella terrigena</name>
    <name type="common">Klebsiella terrigena</name>
    <dbReference type="NCBI Taxonomy" id="577"/>
    <lineage>
        <taxon>Bacteria</taxon>
        <taxon>Pseudomonadati</taxon>
        <taxon>Pseudomonadota</taxon>
        <taxon>Gammaproteobacteria</taxon>
        <taxon>Enterobacterales</taxon>
        <taxon>Enterobacteriaceae</taxon>
        <taxon>Klebsiella/Raoultella group</taxon>
        <taxon>Raoultella</taxon>
    </lineage>
</organism>
<gene>
    <name evidence="2" type="ORF">NCTC9185_00833</name>
</gene>
<reference evidence="2 3" key="1">
    <citation type="submission" date="2019-04" db="EMBL/GenBank/DDBJ databases">
        <authorList>
            <consortium name="Pathogen Informatics"/>
        </authorList>
    </citation>
    <scope>NUCLEOTIDE SEQUENCE [LARGE SCALE GENOMIC DNA]</scope>
    <source>
        <strain evidence="2 3">NCTC9185</strain>
    </source>
</reference>
<dbReference type="EMBL" id="CABDVU010000001">
    <property type="protein sequence ID" value="VTN08950.1"/>
    <property type="molecule type" value="Genomic_DNA"/>
</dbReference>
<protein>
    <submittedName>
        <fullName evidence="2">Domain of uncharacterized function (DUF404)</fullName>
    </submittedName>
</protein>
<evidence type="ECO:0000313" key="2">
    <source>
        <dbReference type="EMBL" id="VTN08950.1"/>
    </source>
</evidence>
<evidence type="ECO:0000259" key="1">
    <source>
        <dbReference type="Pfam" id="PF14403"/>
    </source>
</evidence>
<accession>A0A4U9CT76</accession>
<dbReference type="Proteomes" id="UP000339249">
    <property type="component" value="Unassembled WGS sequence"/>
</dbReference>
<dbReference type="AlphaFoldDB" id="A0A4U9CT76"/>
<dbReference type="Gene3D" id="3.40.50.11290">
    <property type="match status" value="1"/>
</dbReference>
<dbReference type="InterPro" id="IPR025841">
    <property type="entry name" value="CP_ATPgrasp_2"/>
</dbReference>
<feature type="domain" description="Circularly permuted ATP-grasp type 2" evidence="1">
    <location>
        <begin position="1"/>
        <end position="35"/>
    </location>
</feature>
<sequence length="37" mass="4177">MGVELVEGADLFVGDDDCVYTKTIYGPERVDVIYRTH</sequence>
<proteinExistence type="predicted"/>
<dbReference type="Pfam" id="PF14403">
    <property type="entry name" value="CP_ATPgrasp_2"/>
    <property type="match status" value="1"/>
</dbReference>
<name>A0A4U9CT76_RAOTE</name>